<evidence type="ECO:0000313" key="1">
    <source>
        <dbReference type="EMBL" id="GAW93049.1"/>
    </source>
</evidence>
<comment type="caution">
    <text evidence="1">The sequence shown here is derived from an EMBL/GenBank/DDBJ whole genome shotgun (WGS) entry which is preliminary data.</text>
</comment>
<sequence length="66" mass="7714">MVPNLVKKELSRSYPESYIRCLCGKIVSQLSNDSIIIKCRHCKQFVVIKAQKIERIDYRQTINEEG</sequence>
<reference evidence="2" key="1">
    <citation type="journal article" date="2017" name="Appl. Environ. Microbiol.">
        <title>Genomic Analysis of Calderihabitans maritimus KKC1, a Thermophilic, Hydrogenogenic, Carboxydotrophic Bacterium Isolated from Marine Sediment.</title>
        <authorList>
            <person name="Omae K."/>
            <person name="Yoneda Y."/>
            <person name="Fukuyama Y."/>
            <person name="Yoshida T."/>
            <person name="Sako Y."/>
        </authorList>
    </citation>
    <scope>NUCLEOTIDE SEQUENCE [LARGE SCALE GENOMIC DNA]</scope>
    <source>
        <strain evidence="2">KKC1</strain>
    </source>
</reference>
<accession>A0A1Z5HU31</accession>
<keyword evidence="2" id="KW-1185">Reference proteome</keyword>
<evidence type="ECO:0000313" key="2">
    <source>
        <dbReference type="Proteomes" id="UP000197032"/>
    </source>
</evidence>
<dbReference type="EMBL" id="BDGJ01000111">
    <property type="protein sequence ID" value="GAW93049.1"/>
    <property type="molecule type" value="Genomic_DNA"/>
</dbReference>
<organism evidence="1 2">
    <name type="scientific">Calderihabitans maritimus</name>
    <dbReference type="NCBI Taxonomy" id="1246530"/>
    <lineage>
        <taxon>Bacteria</taxon>
        <taxon>Bacillati</taxon>
        <taxon>Bacillota</taxon>
        <taxon>Clostridia</taxon>
        <taxon>Neomoorellales</taxon>
        <taxon>Calderihabitantaceae</taxon>
        <taxon>Calderihabitans</taxon>
    </lineage>
</organism>
<proteinExistence type="predicted"/>
<dbReference type="Proteomes" id="UP000197032">
    <property type="component" value="Unassembled WGS sequence"/>
</dbReference>
<gene>
    <name evidence="1" type="ORF">KKC1_21900</name>
</gene>
<protein>
    <submittedName>
        <fullName evidence="1">Uncharacterized protein</fullName>
    </submittedName>
</protein>
<name>A0A1Z5HU31_9FIRM</name>
<dbReference type="AlphaFoldDB" id="A0A1Z5HU31"/>